<organism evidence="1 2">
    <name type="scientific">Lactuca saligna</name>
    <name type="common">Willowleaf lettuce</name>
    <dbReference type="NCBI Taxonomy" id="75948"/>
    <lineage>
        <taxon>Eukaryota</taxon>
        <taxon>Viridiplantae</taxon>
        <taxon>Streptophyta</taxon>
        <taxon>Embryophyta</taxon>
        <taxon>Tracheophyta</taxon>
        <taxon>Spermatophyta</taxon>
        <taxon>Magnoliopsida</taxon>
        <taxon>eudicotyledons</taxon>
        <taxon>Gunneridae</taxon>
        <taxon>Pentapetalae</taxon>
        <taxon>asterids</taxon>
        <taxon>campanulids</taxon>
        <taxon>Asterales</taxon>
        <taxon>Asteraceae</taxon>
        <taxon>Cichorioideae</taxon>
        <taxon>Cichorieae</taxon>
        <taxon>Lactucinae</taxon>
        <taxon>Lactuca</taxon>
    </lineage>
</organism>
<protein>
    <submittedName>
        <fullName evidence="1">Uncharacterized protein</fullName>
    </submittedName>
</protein>
<keyword evidence="2" id="KW-1185">Reference proteome</keyword>
<gene>
    <name evidence="1" type="ORF">LSALG_LOCUS11558</name>
</gene>
<accession>A0AA35VR47</accession>
<evidence type="ECO:0000313" key="2">
    <source>
        <dbReference type="Proteomes" id="UP001177003"/>
    </source>
</evidence>
<dbReference type="AlphaFoldDB" id="A0AA35VR47"/>
<dbReference type="Proteomes" id="UP001177003">
    <property type="component" value="Chromosome 2"/>
</dbReference>
<proteinExistence type="predicted"/>
<evidence type="ECO:0000313" key="1">
    <source>
        <dbReference type="EMBL" id="CAI9271285.1"/>
    </source>
</evidence>
<name>A0AA35VR47_LACSI</name>
<dbReference type="EMBL" id="OX465078">
    <property type="protein sequence ID" value="CAI9271285.1"/>
    <property type="molecule type" value="Genomic_DNA"/>
</dbReference>
<reference evidence="1" key="1">
    <citation type="submission" date="2023-04" db="EMBL/GenBank/DDBJ databases">
        <authorList>
            <person name="Vijverberg K."/>
            <person name="Xiong W."/>
            <person name="Schranz E."/>
        </authorList>
    </citation>
    <scope>NUCLEOTIDE SEQUENCE</scope>
</reference>
<sequence length="112" mass="12633">MDPELIDFVDWQKVAEKMAFLRPVEVKLVPVSLEGIAFRTKVLNTDELMNYTSLIATISQILVVVFPHGCTQNYQAISLGFDSSRYSYSESWGNFTAHLWFEGAQKGNHGST</sequence>